<accession>D5E3C5</accession>
<sequence>MSVLKKCRFTRVRKRFCEKKMNNYRKANTELKIEIKKDAIQSNDGSIHLYEDEQKKFTGKAPKIEWKATRFSPKVKKGVSPDTVFESPESRQTPFLSRQRVATLGFLMYPRFC</sequence>
<keyword evidence="2" id="KW-1185">Reference proteome</keyword>
<protein>
    <submittedName>
        <fullName evidence="1">Uncharacterized protein</fullName>
    </submittedName>
</protein>
<dbReference type="Proteomes" id="UP000000935">
    <property type="component" value="Plasmid pBM400"/>
</dbReference>
<organism evidence="1 2">
    <name type="scientific">Priestia megaterium (strain ATCC 12872 / QMB1551)</name>
    <name type="common">Bacillus megaterium</name>
    <dbReference type="NCBI Taxonomy" id="545693"/>
    <lineage>
        <taxon>Bacteria</taxon>
        <taxon>Bacillati</taxon>
        <taxon>Bacillota</taxon>
        <taxon>Bacilli</taxon>
        <taxon>Bacillales</taxon>
        <taxon>Bacillaceae</taxon>
        <taxon>Priestia</taxon>
    </lineage>
</organism>
<dbReference type="HOGENOM" id="CLU_2128479_0_0_9"/>
<keyword evidence="1" id="KW-0614">Plasmid</keyword>
<dbReference type="AlphaFoldDB" id="D5E3C5"/>
<dbReference type="KEGG" id="bmq:BMQ_pBM40001"/>
<evidence type="ECO:0000313" key="2">
    <source>
        <dbReference type="Proteomes" id="UP000000935"/>
    </source>
</evidence>
<name>D5E3C5_PRIM1</name>
<evidence type="ECO:0000313" key="1">
    <source>
        <dbReference type="EMBL" id="ADE72300.1"/>
    </source>
</evidence>
<reference evidence="1 2" key="1">
    <citation type="journal article" date="2003" name="Appl. Environ. Microbiol.">
        <title>Sequencing and characterization of pBM400 from Bacillus megaterium QM B1551.</title>
        <authorList>
            <person name="Scholle M.D."/>
            <person name="White C.A."/>
            <person name="Kunnimalaiyaan M."/>
            <person name="Vary P.S."/>
        </authorList>
    </citation>
    <scope>NUCLEOTIDE SEQUENCE [LARGE SCALE GENOMIC DNA]</scope>
    <source>
        <strain evidence="2">ATCC 12872 / QMB1551</strain>
        <plasmid evidence="1">pBM400</plasmid>
    </source>
</reference>
<dbReference type="EMBL" id="CP001987">
    <property type="protein sequence ID" value="ADE72300.1"/>
    <property type="molecule type" value="Genomic_DNA"/>
</dbReference>
<reference evidence="1 2" key="2">
    <citation type="journal article" date="2011" name="J. Bacteriol.">
        <title>Genome sequences of the biotechnologically important Bacillus megaterium strains QM B1551 and DSM319.</title>
        <authorList>
            <person name="Eppinger M."/>
            <person name="Bunk B."/>
            <person name="Johns M.A."/>
            <person name="Edirisinghe J.N."/>
            <person name="Kutumbaka K.K."/>
            <person name="Koenig S.S."/>
            <person name="Huot Creasy H."/>
            <person name="Rosovitz M.J."/>
            <person name="Riley D.R."/>
            <person name="Daugherty S."/>
            <person name="Martin M."/>
            <person name="Elbourne L.D."/>
            <person name="Paulsen I."/>
            <person name="Biedendieck R."/>
            <person name="Braun C."/>
            <person name="Grayburn S."/>
            <person name="Dhingra S."/>
            <person name="Lukyanchuk V."/>
            <person name="Ball B."/>
            <person name="Ul-Qamar R."/>
            <person name="Seibel J."/>
            <person name="Bremer E."/>
            <person name="Jahn D."/>
            <person name="Ravel J."/>
            <person name="Vary P.S."/>
        </authorList>
    </citation>
    <scope>NUCLEOTIDE SEQUENCE [LARGE SCALE GENOMIC DNA]</scope>
    <source>
        <strain evidence="2">ATCC 12872 / QMB1551</strain>
        <plasmid evidence="1">pBM400</plasmid>
    </source>
</reference>
<proteinExistence type="predicted"/>
<geneLocation type="plasmid" evidence="1 2">
    <name>pBM400</name>
</geneLocation>
<gene>
    <name evidence="1" type="ordered locus">BMQ_pBM40001</name>
</gene>